<evidence type="ECO:0000313" key="2">
    <source>
        <dbReference type="EMBL" id="GAA2910328.1"/>
    </source>
</evidence>
<dbReference type="Pfam" id="PF08241">
    <property type="entry name" value="Methyltransf_11"/>
    <property type="match status" value="1"/>
</dbReference>
<accession>A0ABN3WBP1</accession>
<protein>
    <submittedName>
        <fullName evidence="2">Methyltransferase domain-containing protein</fullName>
    </submittedName>
</protein>
<keyword evidence="2" id="KW-0808">Transferase</keyword>
<dbReference type="CDD" id="cd02440">
    <property type="entry name" value="AdoMet_MTases"/>
    <property type="match status" value="1"/>
</dbReference>
<dbReference type="SUPFAM" id="SSF53335">
    <property type="entry name" value="S-adenosyl-L-methionine-dependent methyltransferases"/>
    <property type="match status" value="1"/>
</dbReference>
<dbReference type="GO" id="GO:0032259">
    <property type="term" value="P:methylation"/>
    <property type="evidence" value="ECO:0007669"/>
    <property type="project" value="UniProtKB-KW"/>
</dbReference>
<dbReference type="RefSeq" id="WP_344981756.1">
    <property type="nucleotide sequence ID" value="NZ_BAAAVI010000103.1"/>
</dbReference>
<keyword evidence="2" id="KW-0489">Methyltransferase</keyword>
<proteinExistence type="predicted"/>
<sequence length="280" mass="30628">MEGPKNERVGSLLVRQHAERGAMTSSFAAGEEQWRARLGTLRQVVRQELVARQLAAHLSDAVPQRVLDVGCGQGTQLLRLARRGHDVTGLDSSAALLGDLQRALADEPEDVRERVRILQGDVLDIATLFRPESFDVVLCHGVLMYFADPGPLLDDLARLLTTGGMVSLLVRNGDALAMRPGLLGDWATAQRAFQELSYDNRIGVTARADRLDVLTAALADRRLKVRAWYGVRVFTDTAPTNAEVPNDQVLAALLDCEEQAGATDPYRRVAALTHVFAERA</sequence>
<dbReference type="InterPro" id="IPR029063">
    <property type="entry name" value="SAM-dependent_MTases_sf"/>
</dbReference>
<organism evidence="2 3">
    <name type="scientific">Streptosporangium fragile</name>
    <dbReference type="NCBI Taxonomy" id="46186"/>
    <lineage>
        <taxon>Bacteria</taxon>
        <taxon>Bacillati</taxon>
        <taxon>Actinomycetota</taxon>
        <taxon>Actinomycetes</taxon>
        <taxon>Streptosporangiales</taxon>
        <taxon>Streptosporangiaceae</taxon>
        <taxon>Streptosporangium</taxon>
    </lineage>
</organism>
<feature type="domain" description="Methyltransferase type 11" evidence="1">
    <location>
        <begin position="67"/>
        <end position="166"/>
    </location>
</feature>
<dbReference type="PANTHER" id="PTHR43861">
    <property type="entry name" value="TRANS-ACONITATE 2-METHYLTRANSFERASE-RELATED"/>
    <property type="match status" value="1"/>
</dbReference>
<name>A0ABN3WBP1_9ACTN</name>
<dbReference type="Gene3D" id="3.40.50.150">
    <property type="entry name" value="Vaccinia Virus protein VP39"/>
    <property type="match status" value="1"/>
</dbReference>
<keyword evidence="3" id="KW-1185">Reference proteome</keyword>
<reference evidence="2 3" key="1">
    <citation type="journal article" date="2019" name="Int. J. Syst. Evol. Microbiol.">
        <title>The Global Catalogue of Microorganisms (GCM) 10K type strain sequencing project: providing services to taxonomists for standard genome sequencing and annotation.</title>
        <authorList>
            <consortium name="The Broad Institute Genomics Platform"/>
            <consortium name="The Broad Institute Genome Sequencing Center for Infectious Disease"/>
            <person name="Wu L."/>
            <person name="Ma J."/>
        </authorList>
    </citation>
    <scope>NUCLEOTIDE SEQUENCE [LARGE SCALE GENOMIC DNA]</scope>
    <source>
        <strain evidence="2 3">JCM 6242</strain>
    </source>
</reference>
<dbReference type="EMBL" id="BAAAVI010000103">
    <property type="protein sequence ID" value="GAA2910328.1"/>
    <property type="molecule type" value="Genomic_DNA"/>
</dbReference>
<comment type="caution">
    <text evidence="2">The sequence shown here is derived from an EMBL/GenBank/DDBJ whole genome shotgun (WGS) entry which is preliminary data.</text>
</comment>
<evidence type="ECO:0000259" key="1">
    <source>
        <dbReference type="Pfam" id="PF08241"/>
    </source>
</evidence>
<gene>
    <name evidence="2" type="ORF">GCM10010517_76820</name>
</gene>
<dbReference type="Proteomes" id="UP001500831">
    <property type="component" value="Unassembled WGS sequence"/>
</dbReference>
<dbReference type="GO" id="GO:0008168">
    <property type="term" value="F:methyltransferase activity"/>
    <property type="evidence" value="ECO:0007669"/>
    <property type="project" value="UniProtKB-KW"/>
</dbReference>
<evidence type="ECO:0000313" key="3">
    <source>
        <dbReference type="Proteomes" id="UP001500831"/>
    </source>
</evidence>
<dbReference type="InterPro" id="IPR013216">
    <property type="entry name" value="Methyltransf_11"/>
</dbReference>